<proteinExistence type="predicted"/>
<dbReference type="Proteomes" id="UP001165740">
    <property type="component" value="Chromosome 17"/>
</dbReference>
<feature type="domain" description="EF-hand" evidence="4">
    <location>
        <begin position="99"/>
        <end position="134"/>
    </location>
</feature>
<dbReference type="SMART" id="SM00054">
    <property type="entry name" value="EFh"/>
    <property type="match status" value="4"/>
</dbReference>
<dbReference type="CDD" id="cd00051">
    <property type="entry name" value="EFh"/>
    <property type="match status" value="1"/>
</dbReference>
<feature type="domain" description="EF-hand" evidence="4">
    <location>
        <begin position="25"/>
        <end position="60"/>
    </location>
</feature>
<feature type="domain" description="EF-hand" evidence="4">
    <location>
        <begin position="135"/>
        <end position="168"/>
    </location>
</feature>
<dbReference type="VEuPathDB" id="VectorBase:BGLB026361"/>
<evidence type="ECO:0000256" key="2">
    <source>
        <dbReference type="ARBA" id="ARBA00022837"/>
    </source>
</evidence>
<evidence type="ECO:0000313" key="7">
    <source>
        <dbReference type="Proteomes" id="UP001165740"/>
    </source>
</evidence>
<sequence length="168" mass="19139">MSVNKLMEKNKKYLKRAKELGLNQKEFDNINRAFCLFDQDGNGKISRGEIREVVKAIGRPMSEREIEEMMRNADLDGSGYVEFHEFLPLIAHEFAAKQGVDKEVRETFRSFDQNGDGVITAREFRSAVARLGQNLSDAEVAEFLRSVDKDGDGVISYEEFAKYVVSNM</sequence>
<dbReference type="InterPro" id="IPR002048">
    <property type="entry name" value="EF_hand_dom"/>
</dbReference>
<reference evidence="5" key="1">
    <citation type="submission" date="2020-05" db="UniProtKB">
        <authorList>
            <consortium name="EnsemblMetazoa"/>
        </authorList>
    </citation>
    <scope>IDENTIFICATION</scope>
    <source>
        <strain evidence="5">BB02</strain>
    </source>
</reference>
<keyword evidence="3" id="KW-0514">Muscle protein</keyword>
<organism evidence="5 6">
    <name type="scientific">Biomphalaria glabrata</name>
    <name type="common">Bloodfluke planorb</name>
    <name type="synonym">Freshwater snail</name>
    <dbReference type="NCBI Taxonomy" id="6526"/>
    <lineage>
        <taxon>Eukaryota</taxon>
        <taxon>Metazoa</taxon>
        <taxon>Spiralia</taxon>
        <taxon>Lophotrochozoa</taxon>
        <taxon>Mollusca</taxon>
        <taxon>Gastropoda</taxon>
        <taxon>Heterobranchia</taxon>
        <taxon>Euthyneura</taxon>
        <taxon>Panpulmonata</taxon>
        <taxon>Hygrophila</taxon>
        <taxon>Lymnaeoidea</taxon>
        <taxon>Planorbidae</taxon>
        <taxon>Biomphalaria</taxon>
    </lineage>
</organism>
<dbReference type="InterPro" id="IPR050145">
    <property type="entry name" value="Centrin_CML-like"/>
</dbReference>
<dbReference type="AlphaFoldDB" id="A0A2C9L2N6"/>
<evidence type="ECO:0000313" key="9">
    <source>
        <dbReference type="RefSeq" id="XP_013068431.1"/>
    </source>
</evidence>
<dbReference type="FunFam" id="1.10.238.10:FF:000003">
    <property type="entry name" value="Calmodulin A"/>
    <property type="match status" value="1"/>
</dbReference>
<dbReference type="InterPro" id="IPR011992">
    <property type="entry name" value="EF-hand-dom_pair"/>
</dbReference>
<dbReference type="GO" id="GO:0005509">
    <property type="term" value="F:calcium ion binding"/>
    <property type="evidence" value="ECO:0007669"/>
    <property type="project" value="InterPro"/>
</dbReference>
<dbReference type="SUPFAM" id="SSF47473">
    <property type="entry name" value="EF-hand"/>
    <property type="match status" value="1"/>
</dbReference>
<dbReference type="PROSITE" id="PS00018">
    <property type="entry name" value="EF_HAND_1"/>
    <property type="match status" value="4"/>
</dbReference>
<dbReference type="FunFam" id="1.10.238.10:FF:000001">
    <property type="entry name" value="Calmodulin 1"/>
    <property type="match status" value="1"/>
</dbReference>
<evidence type="ECO:0000313" key="6">
    <source>
        <dbReference type="Proteomes" id="UP000076420"/>
    </source>
</evidence>
<dbReference type="PROSITE" id="PS50222">
    <property type="entry name" value="EF_HAND_2"/>
    <property type="match status" value="4"/>
</dbReference>
<dbReference type="RefSeq" id="XP_013068430.1">
    <property type="nucleotide sequence ID" value="XM_013212976.2"/>
</dbReference>
<keyword evidence="1" id="KW-0677">Repeat</keyword>
<evidence type="ECO:0000256" key="3">
    <source>
        <dbReference type="ARBA" id="ARBA00023179"/>
    </source>
</evidence>
<dbReference type="KEGG" id="bgt:106056297"/>
<reference evidence="8 9" key="2">
    <citation type="submission" date="2025-04" db="UniProtKB">
        <authorList>
            <consortium name="RefSeq"/>
        </authorList>
    </citation>
    <scope>IDENTIFICATION</scope>
</reference>
<evidence type="ECO:0000256" key="1">
    <source>
        <dbReference type="ARBA" id="ARBA00022737"/>
    </source>
</evidence>
<dbReference type="EnsemblMetazoa" id="BGLB026361-RA">
    <property type="protein sequence ID" value="BGLB026361-PA"/>
    <property type="gene ID" value="BGLB026361"/>
</dbReference>
<feature type="domain" description="EF-hand" evidence="4">
    <location>
        <begin position="61"/>
        <end position="96"/>
    </location>
</feature>
<dbReference type="Pfam" id="PF13499">
    <property type="entry name" value="EF-hand_7"/>
    <property type="match status" value="2"/>
</dbReference>
<keyword evidence="2" id="KW-0106">Calcium</keyword>
<gene>
    <name evidence="5" type="primary">106056297</name>
    <name evidence="8 9" type="synonym">LOC106056297</name>
</gene>
<dbReference type="PANTHER" id="PTHR23050">
    <property type="entry name" value="CALCIUM BINDING PROTEIN"/>
    <property type="match status" value="1"/>
</dbReference>
<dbReference type="InterPro" id="IPR018247">
    <property type="entry name" value="EF_Hand_1_Ca_BS"/>
</dbReference>
<dbReference type="EnsemblMetazoa" id="BGLB026361-RB">
    <property type="protein sequence ID" value="BGLB026361-PB"/>
    <property type="gene ID" value="BGLB026361"/>
</dbReference>
<keyword evidence="7" id="KW-1185">Reference proteome</keyword>
<dbReference type="VEuPathDB" id="VectorBase:BGLAX_032885"/>
<evidence type="ECO:0000313" key="8">
    <source>
        <dbReference type="RefSeq" id="XP_013068430.1"/>
    </source>
</evidence>
<dbReference type="Gene3D" id="1.10.238.10">
    <property type="entry name" value="EF-hand"/>
    <property type="match status" value="2"/>
</dbReference>
<dbReference type="RefSeq" id="XP_013068431.1">
    <property type="nucleotide sequence ID" value="XM_013212977.2"/>
</dbReference>
<evidence type="ECO:0000313" key="5">
    <source>
        <dbReference type="EnsemblMetazoa" id="BGLB026361-PB"/>
    </source>
</evidence>
<dbReference type="OrthoDB" id="6111780at2759"/>
<evidence type="ECO:0000259" key="4">
    <source>
        <dbReference type="PROSITE" id="PS50222"/>
    </source>
</evidence>
<dbReference type="Proteomes" id="UP000076420">
    <property type="component" value="Unassembled WGS sequence"/>
</dbReference>
<dbReference type="STRING" id="6526.A0A2C9L2N6"/>
<accession>A0A2C9L2N6</accession>
<protein>
    <submittedName>
        <fullName evidence="8 9">Squidulin-like</fullName>
    </submittedName>
</protein>
<dbReference type="OMA" id="ENDMCKQ"/>
<dbReference type="GeneID" id="106056297"/>
<name>A0A2C9L2N6_BIOGL</name>